<sequence length="169" mass="17350">MADGNPIQRARGNGGAPPGGGAPGAVDAALGAADVASLAELGARLAEIGSRLRASPEAMERPPRPDQFETRRLTEEMLRQAMEVSGPRVQPVHALSLAAARERIAALAGQAPSPAQAAQAVENAATMAQMRGANGPVLAMLQSVLGELRRALALIQGIQGRADGAQIRR</sequence>
<accession>A0A4P2PT20</accession>
<feature type="region of interest" description="Disordered" evidence="1">
    <location>
        <begin position="1"/>
        <end position="26"/>
    </location>
</feature>
<dbReference type="RefSeq" id="WP_129344438.1">
    <property type="nucleotide sequence ID" value="NZ_CP012670.1"/>
</dbReference>
<evidence type="ECO:0000313" key="2">
    <source>
        <dbReference type="EMBL" id="AUX19749.1"/>
    </source>
</evidence>
<proteinExistence type="predicted"/>
<dbReference type="AlphaFoldDB" id="A0A4P2PT20"/>
<feature type="compositionally biased region" description="Gly residues" evidence="1">
    <location>
        <begin position="12"/>
        <end position="23"/>
    </location>
</feature>
<reference evidence="2 3" key="1">
    <citation type="submission" date="2015-09" db="EMBL/GenBank/DDBJ databases">
        <title>Sorangium comparison.</title>
        <authorList>
            <person name="Zaburannyi N."/>
            <person name="Bunk B."/>
            <person name="Overmann J."/>
            <person name="Mueller R."/>
        </authorList>
    </citation>
    <scope>NUCLEOTIDE SEQUENCE [LARGE SCALE GENOMIC DNA]</scope>
    <source>
        <strain evidence="2 3">So ceGT47</strain>
    </source>
</reference>
<dbReference type="OrthoDB" id="9909170at2"/>
<protein>
    <submittedName>
        <fullName evidence="2">Uncharacterized protein</fullName>
    </submittedName>
</protein>
<name>A0A4P2PT20_SORCE</name>
<organism evidence="2 3">
    <name type="scientific">Sorangium cellulosum</name>
    <name type="common">Polyangium cellulosum</name>
    <dbReference type="NCBI Taxonomy" id="56"/>
    <lineage>
        <taxon>Bacteria</taxon>
        <taxon>Pseudomonadati</taxon>
        <taxon>Myxococcota</taxon>
        <taxon>Polyangia</taxon>
        <taxon>Polyangiales</taxon>
        <taxon>Polyangiaceae</taxon>
        <taxon>Sorangium</taxon>
    </lineage>
</organism>
<gene>
    <name evidence="2" type="ORF">SOCEGT47_002010</name>
</gene>
<dbReference type="EMBL" id="CP012670">
    <property type="protein sequence ID" value="AUX19749.1"/>
    <property type="molecule type" value="Genomic_DNA"/>
</dbReference>
<evidence type="ECO:0000313" key="3">
    <source>
        <dbReference type="Proteomes" id="UP000295781"/>
    </source>
</evidence>
<evidence type="ECO:0000256" key="1">
    <source>
        <dbReference type="SAM" id="MobiDB-lite"/>
    </source>
</evidence>
<dbReference type="Proteomes" id="UP000295781">
    <property type="component" value="Chromosome"/>
</dbReference>